<dbReference type="InterPro" id="IPR011989">
    <property type="entry name" value="ARM-like"/>
</dbReference>
<feature type="compositionally biased region" description="Polar residues" evidence="1">
    <location>
        <begin position="515"/>
        <end position="549"/>
    </location>
</feature>
<protein>
    <submittedName>
        <fullName evidence="2">Uncharacterized protein</fullName>
    </submittedName>
</protein>
<dbReference type="InterPro" id="IPR036322">
    <property type="entry name" value="WD40_repeat_dom_sf"/>
</dbReference>
<dbReference type="InterPro" id="IPR000225">
    <property type="entry name" value="Armadillo"/>
</dbReference>
<reference evidence="2 3" key="1">
    <citation type="journal article" date="2022" name="bioRxiv">
        <title>Genomics of Preaxostyla Flagellates Illuminates Evolutionary Transitions and the Path Towards Mitochondrial Loss.</title>
        <authorList>
            <person name="Novak L.V.F."/>
            <person name="Treitli S.C."/>
            <person name="Pyrih J."/>
            <person name="Halakuc P."/>
            <person name="Pipaliya S.V."/>
            <person name="Vacek V."/>
            <person name="Brzon O."/>
            <person name="Soukal P."/>
            <person name="Eme L."/>
            <person name="Dacks J.B."/>
            <person name="Karnkowska A."/>
            <person name="Elias M."/>
            <person name="Hampl V."/>
        </authorList>
    </citation>
    <scope>NUCLEOTIDE SEQUENCE [LARGE SCALE GENOMIC DNA]</scope>
    <source>
        <strain evidence="2">NAU3</strain>
        <tissue evidence="2">Gut</tissue>
    </source>
</reference>
<organism evidence="2 3">
    <name type="scientific">Blattamonas nauphoetae</name>
    <dbReference type="NCBI Taxonomy" id="2049346"/>
    <lineage>
        <taxon>Eukaryota</taxon>
        <taxon>Metamonada</taxon>
        <taxon>Preaxostyla</taxon>
        <taxon>Oxymonadida</taxon>
        <taxon>Blattamonas</taxon>
    </lineage>
</organism>
<name>A0ABQ9Y4T5_9EUKA</name>
<dbReference type="InterPro" id="IPR016024">
    <property type="entry name" value="ARM-type_fold"/>
</dbReference>
<dbReference type="SUPFAM" id="SSF48371">
    <property type="entry name" value="ARM repeat"/>
    <property type="match status" value="1"/>
</dbReference>
<comment type="caution">
    <text evidence="2">The sequence shown here is derived from an EMBL/GenBank/DDBJ whole genome shotgun (WGS) entry which is preliminary data.</text>
</comment>
<evidence type="ECO:0000313" key="2">
    <source>
        <dbReference type="EMBL" id="KAK2958724.1"/>
    </source>
</evidence>
<dbReference type="EMBL" id="JARBJD010000035">
    <property type="protein sequence ID" value="KAK2958724.1"/>
    <property type="molecule type" value="Genomic_DNA"/>
</dbReference>
<evidence type="ECO:0000313" key="3">
    <source>
        <dbReference type="Proteomes" id="UP001281761"/>
    </source>
</evidence>
<sequence length="1473" mass="167298">MSLFDAIKQSKLPEKRMETFKSFLESSKKEADNVKENDKKISGRLETLESMYSTNTRDTVELENKQKVSISDITLSAHQQLGNNEDVIKSLTVTSPDALLDDLLTYELVRQKDIKLESLYQRSTLEELCKPGRRFEGIDVTQEPLYTLSFHIFPITSFHFHPTRREITIFSQDCTVTSYAFEDDPELPTRTITTLHKPLDLPKSESHNQSNDNTTITELRIPSLHRSLNVLALRLRMGGFSSNVTSPHSRLILPRNSQPFFIKPTNSRLLHPHYITATHYCSSLYSRFDLTRFEEIFKLHTGEMIDSPNDMITEDKAQGLFSPIGVVLVGTSDRKLHLYTDSEERSICTDPDISPHFREICPPFLIIGETPIVNEDPIVSIDTFTRFREVPYNNSDAKTLLEYFSSNLTQVLVCTANGTVTIKRFTDQLVKCERIKAKDYVDVRPTLHRNGRSPVLCGLVHPFFLDRSVLCYRDGLIAVVTMDPTPRFVYEQESFIKAHQNVVSFVAQSRPQFNTVQVNPDKSGRSNTSIGHDSETASGQSMNSVSNRSNKSKTELTIEASRPDIDSVTFLPFIMCTDDGFAYFVDPSSYDSILCVQVVPDSSRHSRPLKLTATWAPTGQSKFSFITCSSDGYVRNNADNTPHLTPLPYTQPEFEQYFPSIPTTLKFYPGVGLLGVGFEDGLVEEFRRCESEFKNGDETVQFKIAHSEFNILTTGEEVGDFGKREKTTGRVQDSTENMLFYDIIEFWTVVNRTLNYDSKAIAHRFQTFDGSSIIELLTISLKLRINRLSSTILSKFEQSTQTNTIVLRNQRRTTFDHDIDRTDSATRRIAMSDQDLRGILADLSTEDQSNVIEPLMALRKLTIHTVGIRERLIQHNAIPILTRHLMCSQDEMITVEILWIFTNIAVLPTDAVHHYFGEDTIRVIFHYTHSASLRVISMVWRFLNNITVFDHDHHDFACILEALGIFDIFVPSLTLLTSRFVEKPAWHIQSLGNTPKSSVLAFPLTVMVLPEYTASPRYLLRTYKNLAVVTKKGVPAEIISFVFQVFVSGCSHCIDDAVNLLLIDIDQLRVITSVLYQVPMPSFFPPHIQTFPHLAISLLSFACDGLSSAYRALTVLTLAQLQHRIVQRRKQTHEMQTDIQSLEGGAFRTTIVTETGRYFDIITKVLLLLGTAMTGTDDVVALYINAGLLPTLGQCLHIIQTIWDDRLALDWSVLVSAQLDAMNETDGKLWRETLKILMSVDCSELATEEELAFELSSSRIQDHGQINIPNTFAKHIQTALQKLSFCFSKIAGGMEQNSWRVLNETFPGFQPSQDFLRFLSNRLLDETSTSFFDDLFVVHNLALHPNEAIFAEIEKSHLLDALFTFKWYRCNHRLADISVDLFLETLSLFLSNAPDPSLILDSVCKDGIKHTLFNLPCSYSDETVQLMGFLQEQLECLQQSRSCPQPSKSIETLSQNKINRFTETEPDTSEMHF</sequence>
<dbReference type="Gene3D" id="1.25.10.10">
    <property type="entry name" value="Leucine-rich Repeat Variant"/>
    <property type="match status" value="1"/>
</dbReference>
<keyword evidence="3" id="KW-1185">Reference proteome</keyword>
<accession>A0ABQ9Y4T5</accession>
<evidence type="ECO:0000256" key="1">
    <source>
        <dbReference type="SAM" id="MobiDB-lite"/>
    </source>
</evidence>
<dbReference type="Pfam" id="PF00514">
    <property type="entry name" value="Arm"/>
    <property type="match status" value="1"/>
</dbReference>
<dbReference type="SUPFAM" id="SSF50978">
    <property type="entry name" value="WD40 repeat-like"/>
    <property type="match status" value="1"/>
</dbReference>
<feature type="region of interest" description="Disordered" evidence="1">
    <location>
        <begin position="515"/>
        <end position="557"/>
    </location>
</feature>
<proteinExistence type="predicted"/>
<gene>
    <name evidence="2" type="ORF">BLNAU_6227</name>
</gene>
<dbReference type="Proteomes" id="UP001281761">
    <property type="component" value="Unassembled WGS sequence"/>
</dbReference>